<keyword evidence="1" id="KW-0808">Transferase</keyword>
<dbReference type="Proteomes" id="UP000724874">
    <property type="component" value="Unassembled WGS sequence"/>
</dbReference>
<comment type="caution">
    <text evidence="3">The sequence shown here is derived from an EMBL/GenBank/DDBJ whole genome shotgun (WGS) entry which is preliminary data.</text>
</comment>
<dbReference type="InterPro" id="IPR051654">
    <property type="entry name" value="Meroterpenoid_MTases"/>
</dbReference>
<dbReference type="OrthoDB" id="2094832at2759"/>
<keyword evidence="4" id="KW-1185">Reference proteome</keyword>
<dbReference type="GO" id="GO:0016740">
    <property type="term" value="F:transferase activity"/>
    <property type="evidence" value="ECO:0007669"/>
    <property type="project" value="UniProtKB-KW"/>
</dbReference>
<name>A0A9P5TQI9_GYMJU</name>
<dbReference type="EMBL" id="JADNYJ010000024">
    <property type="protein sequence ID" value="KAF8905022.1"/>
    <property type="molecule type" value="Genomic_DNA"/>
</dbReference>
<evidence type="ECO:0000256" key="1">
    <source>
        <dbReference type="ARBA" id="ARBA00022679"/>
    </source>
</evidence>
<reference evidence="3" key="1">
    <citation type="submission" date="2020-11" db="EMBL/GenBank/DDBJ databases">
        <authorList>
            <consortium name="DOE Joint Genome Institute"/>
            <person name="Ahrendt S."/>
            <person name="Riley R."/>
            <person name="Andreopoulos W."/>
            <person name="LaButti K."/>
            <person name="Pangilinan J."/>
            <person name="Ruiz-duenas F.J."/>
            <person name="Barrasa J.M."/>
            <person name="Sanchez-Garcia M."/>
            <person name="Camarero S."/>
            <person name="Miyauchi S."/>
            <person name="Serrano A."/>
            <person name="Linde D."/>
            <person name="Babiker R."/>
            <person name="Drula E."/>
            <person name="Ayuso-Fernandez I."/>
            <person name="Pacheco R."/>
            <person name="Padilla G."/>
            <person name="Ferreira P."/>
            <person name="Barriuso J."/>
            <person name="Kellner H."/>
            <person name="Castanera R."/>
            <person name="Alfaro M."/>
            <person name="Ramirez L."/>
            <person name="Pisabarro A.G."/>
            <person name="Kuo A."/>
            <person name="Tritt A."/>
            <person name="Lipzen A."/>
            <person name="He G."/>
            <person name="Yan M."/>
            <person name="Ng V."/>
            <person name="Cullen D."/>
            <person name="Martin F."/>
            <person name="Rosso M.-N."/>
            <person name="Henrissat B."/>
            <person name="Hibbett D."/>
            <person name="Martinez A.T."/>
            <person name="Grigoriev I.V."/>
        </authorList>
    </citation>
    <scope>NUCLEOTIDE SEQUENCE</scope>
    <source>
        <strain evidence="3">AH 44721</strain>
    </source>
</reference>
<organism evidence="3 4">
    <name type="scientific">Gymnopilus junonius</name>
    <name type="common">Spectacular rustgill mushroom</name>
    <name type="synonym">Gymnopilus spectabilis subsp. junonius</name>
    <dbReference type="NCBI Taxonomy" id="109634"/>
    <lineage>
        <taxon>Eukaryota</taxon>
        <taxon>Fungi</taxon>
        <taxon>Dikarya</taxon>
        <taxon>Basidiomycota</taxon>
        <taxon>Agaricomycotina</taxon>
        <taxon>Agaricomycetes</taxon>
        <taxon>Agaricomycetidae</taxon>
        <taxon>Agaricales</taxon>
        <taxon>Agaricineae</taxon>
        <taxon>Hymenogastraceae</taxon>
        <taxon>Gymnopilus</taxon>
    </lineage>
</organism>
<gene>
    <name evidence="3" type="ORF">CPB84DRAFT_1772199</name>
</gene>
<sequence length="296" mass="33143">MARYYADPATKPKLDPALYSLDPDESTFFQRLTGINDHQALKDHIIAVQAKAYDIYGYPCIRRFAFTKLKIARLPAYKKALQLLQERKDPILLDIGCCFGNDLRKAVLDGWPVQNAIAPTSNRLFKSTPETFPASFIQGDVFSSKLLDLDALIDEAATPPLNSLTSLTPLRHRISAIHASAFFHLFQEDRQLELARKLAALLLPKKGSIIFGAHGSLPVKGFRTERIANSSGVSMFCHSPDSWKELWTTQIFGPDQDVKVDVQAGLVEVQRPDLLGAPVATEDVKFWLMYWSVQVL</sequence>
<accession>A0A9P5TQI9</accession>
<protein>
    <recommendedName>
        <fullName evidence="5">Methyltransferase ausD</fullName>
    </recommendedName>
</protein>
<keyword evidence="2" id="KW-0949">S-adenosyl-L-methionine</keyword>
<dbReference type="PANTHER" id="PTHR35897">
    <property type="entry name" value="METHYLTRANSFERASE AUSD"/>
    <property type="match status" value="1"/>
</dbReference>
<evidence type="ECO:0000313" key="3">
    <source>
        <dbReference type="EMBL" id="KAF8905022.1"/>
    </source>
</evidence>
<evidence type="ECO:0000256" key="2">
    <source>
        <dbReference type="ARBA" id="ARBA00022691"/>
    </source>
</evidence>
<proteinExistence type="predicted"/>
<evidence type="ECO:0000313" key="4">
    <source>
        <dbReference type="Proteomes" id="UP000724874"/>
    </source>
</evidence>
<evidence type="ECO:0008006" key="5">
    <source>
        <dbReference type="Google" id="ProtNLM"/>
    </source>
</evidence>
<dbReference type="AlphaFoldDB" id="A0A9P5TQI9"/>
<dbReference type="PANTHER" id="PTHR35897:SF1">
    <property type="entry name" value="METHYLTRANSFERASE AUSD"/>
    <property type="match status" value="1"/>
</dbReference>